<dbReference type="InterPro" id="IPR010730">
    <property type="entry name" value="HET"/>
</dbReference>
<dbReference type="Proteomes" id="UP000297245">
    <property type="component" value="Unassembled WGS sequence"/>
</dbReference>
<name>A0A4S8MTA2_DENBC</name>
<dbReference type="PANTHER" id="PTHR10622:SF10">
    <property type="entry name" value="HET DOMAIN-CONTAINING PROTEIN"/>
    <property type="match status" value="1"/>
</dbReference>
<dbReference type="Pfam" id="PF06985">
    <property type="entry name" value="HET"/>
    <property type="match status" value="1"/>
</dbReference>
<accession>A0A4S8MTA2</accession>
<evidence type="ECO:0000259" key="1">
    <source>
        <dbReference type="Pfam" id="PF06985"/>
    </source>
</evidence>
<evidence type="ECO:0000313" key="2">
    <source>
        <dbReference type="EMBL" id="THV06430.1"/>
    </source>
</evidence>
<dbReference type="AlphaFoldDB" id="A0A4S8MTA2"/>
<evidence type="ECO:0000313" key="3">
    <source>
        <dbReference type="Proteomes" id="UP000297245"/>
    </source>
</evidence>
<proteinExistence type="predicted"/>
<gene>
    <name evidence="2" type="ORF">K435DRAFT_773134</name>
</gene>
<dbReference type="EMBL" id="ML179042">
    <property type="protein sequence ID" value="THV06430.1"/>
    <property type="molecule type" value="Genomic_DNA"/>
</dbReference>
<dbReference type="PANTHER" id="PTHR10622">
    <property type="entry name" value="HET DOMAIN-CONTAINING PROTEIN"/>
    <property type="match status" value="1"/>
</dbReference>
<sequence>MRLLNTSTFKLDEFDIQIPKYAILSHTWTNDEVSFRDIKRLEFTEPEDTVHGNAIRDVEALAQKEAKWRKVVQACAYARMHKFQWIWIDCCCINKESSAELSEAINSMYQYYLEAAICYVYLSDLSGKERMPEDADSAFRFSRWFTRGWTLQELLAPRYLVFLDNTWTEIGTKWSLHDVISAITSIPSRVLKDGDVTRYSVAQKMSWAANRQTTRPEDQAYCLMGLFGVNMPPIYGEGSAKAFTRLQQQIIELSDDRSIFAWIASVGEMESRGLLARSPCEFRSSREVGISKPDSLGLASSYSLTNSGLHIHLPLTPIESNLEGDLFLAYLNCQSEKDGCYLSVYLRRTADGRYIRCRASELHLGPSYRPKDLQELLVANIPPSRSKSVRQCDVKLLSFTQSRTVVDTQSYWETHSSELATASEEAVCISYLDNSWTERAVGLLVYPMNGSGNRLLVSTRRTSDDIPRLRFQAVFKSANPDIPPEPSRVKIPTPDTQIARVAFSILRTIWAWFSVTSPHAMTCHEAVLEDNHSGVVNHLSSAVDRALTCLESGGFIALDLHLTATNPELEVRYLGEGDTRIPLLKNQLMVSPKWDWLVPIEIESLSLKTIFPPDYFRTEYDKKTFVSMPASGEADMYRILIYSSGRLAETIFVVLGFNDSKPWVDVGVSAFSNGAQSNTEEIWKSYLDGGQRASHRLRPLASNSCRFRDGTLTVTATKRDCLQLSSHNLLVKWQRYG</sequence>
<dbReference type="OrthoDB" id="674604at2759"/>
<reference evidence="2 3" key="1">
    <citation type="journal article" date="2019" name="Nat. Ecol. Evol.">
        <title>Megaphylogeny resolves global patterns of mushroom evolution.</title>
        <authorList>
            <person name="Varga T."/>
            <person name="Krizsan K."/>
            <person name="Foldi C."/>
            <person name="Dima B."/>
            <person name="Sanchez-Garcia M."/>
            <person name="Sanchez-Ramirez S."/>
            <person name="Szollosi G.J."/>
            <person name="Szarkandi J.G."/>
            <person name="Papp V."/>
            <person name="Albert L."/>
            <person name="Andreopoulos W."/>
            <person name="Angelini C."/>
            <person name="Antonin V."/>
            <person name="Barry K.W."/>
            <person name="Bougher N.L."/>
            <person name="Buchanan P."/>
            <person name="Buyck B."/>
            <person name="Bense V."/>
            <person name="Catcheside P."/>
            <person name="Chovatia M."/>
            <person name="Cooper J."/>
            <person name="Damon W."/>
            <person name="Desjardin D."/>
            <person name="Finy P."/>
            <person name="Geml J."/>
            <person name="Haridas S."/>
            <person name="Hughes K."/>
            <person name="Justo A."/>
            <person name="Karasinski D."/>
            <person name="Kautmanova I."/>
            <person name="Kiss B."/>
            <person name="Kocsube S."/>
            <person name="Kotiranta H."/>
            <person name="LaButti K.M."/>
            <person name="Lechner B.E."/>
            <person name="Liimatainen K."/>
            <person name="Lipzen A."/>
            <person name="Lukacs Z."/>
            <person name="Mihaltcheva S."/>
            <person name="Morgado L.N."/>
            <person name="Niskanen T."/>
            <person name="Noordeloos M.E."/>
            <person name="Ohm R.A."/>
            <person name="Ortiz-Santana B."/>
            <person name="Ovrebo C."/>
            <person name="Racz N."/>
            <person name="Riley R."/>
            <person name="Savchenko A."/>
            <person name="Shiryaev A."/>
            <person name="Soop K."/>
            <person name="Spirin V."/>
            <person name="Szebenyi C."/>
            <person name="Tomsovsky M."/>
            <person name="Tulloss R.E."/>
            <person name="Uehling J."/>
            <person name="Grigoriev I.V."/>
            <person name="Vagvolgyi C."/>
            <person name="Papp T."/>
            <person name="Martin F.M."/>
            <person name="Miettinen O."/>
            <person name="Hibbett D.S."/>
            <person name="Nagy L.G."/>
        </authorList>
    </citation>
    <scope>NUCLEOTIDE SEQUENCE [LARGE SCALE GENOMIC DNA]</scope>
    <source>
        <strain evidence="2 3">CBS 962.96</strain>
    </source>
</reference>
<dbReference type="Gene3D" id="2.60.270.20">
    <property type="entry name" value="Cytolysin/lectin"/>
    <property type="match status" value="1"/>
</dbReference>
<organism evidence="2 3">
    <name type="scientific">Dendrothele bispora (strain CBS 962.96)</name>
    <dbReference type="NCBI Taxonomy" id="1314807"/>
    <lineage>
        <taxon>Eukaryota</taxon>
        <taxon>Fungi</taxon>
        <taxon>Dikarya</taxon>
        <taxon>Basidiomycota</taxon>
        <taxon>Agaricomycotina</taxon>
        <taxon>Agaricomycetes</taxon>
        <taxon>Agaricomycetidae</taxon>
        <taxon>Agaricales</taxon>
        <taxon>Agaricales incertae sedis</taxon>
        <taxon>Dendrothele</taxon>
    </lineage>
</organism>
<dbReference type="InterPro" id="IPR015926">
    <property type="entry name" value="Cytolysin/lectin"/>
</dbReference>
<protein>
    <submittedName>
        <fullName evidence="2">HET-domain-containing protein</fullName>
    </submittedName>
</protein>
<feature type="domain" description="Heterokaryon incompatibility" evidence="1">
    <location>
        <begin position="21"/>
        <end position="129"/>
    </location>
</feature>
<keyword evidence="3" id="KW-1185">Reference proteome</keyword>